<dbReference type="GO" id="GO:0015074">
    <property type="term" value="P:DNA integration"/>
    <property type="evidence" value="ECO:0007669"/>
    <property type="project" value="InterPro"/>
</dbReference>
<gene>
    <name evidence="3" type="primary">LOC112460357</name>
</gene>
<keyword evidence="2" id="KW-1185">Reference proteome</keyword>
<dbReference type="GO" id="GO:0003676">
    <property type="term" value="F:nucleic acid binding"/>
    <property type="evidence" value="ECO:0007669"/>
    <property type="project" value="InterPro"/>
</dbReference>
<dbReference type="InterPro" id="IPR001584">
    <property type="entry name" value="Integrase_cat-core"/>
</dbReference>
<dbReference type="Pfam" id="PF18701">
    <property type="entry name" value="DUF5641"/>
    <property type="match status" value="1"/>
</dbReference>
<dbReference type="InterPro" id="IPR040676">
    <property type="entry name" value="DUF5641"/>
</dbReference>
<accession>A0A6J1QJN6</accession>
<organism evidence="2 3">
    <name type="scientific">Temnothorax curvispinosus</name>
    <dbReference type="NCBI Taxonomy" id="300111"/>
    <lineage>
        <taxon>Eukaryota</taxon>
        <taxon>Metazoa</taxon>
        <taxon>Ecdysozoa</taxon>
        <taxon>Arthropoda</taxon>
        <taxon>Hexapoda</taxon>
        <taxon>Insecta</taxon>
        <taxon>Pterygota</taxon>
        <taxon>Neoptera</taxon>
        <taxon>Endopterygota</taxon>
        <taxon>Hymenoptera</taxon>
        <taxon>Apocrita</taxon>
        <taxon>Aculeata</taxon>
        <taxon>Formicoidea</taxon>
        <taxon>Formicidae</taxon>
        <taxon>Myrmicinae</taxon>
        <taxon>Temnothorax</taxon>
    </lineage>
</organism>
<dbReference type="InterPro" id="IPR036397">
    <property type="entry name" value="RNaseH_sf"/>
</dbReference>
<dbReference type="PANTHER" id="PTHR47331:SF2">
    <property type="match status" value="1"/>
</dbReference>
<dbReference type="SUPFAM" id="SSF53098">
    <property type="entry name" value="Ribonuclease H-like"/>
    <property type="match status" value="1"/>
</dbReference>
<dbReference type="InterPro" id="IPR041588">
    <property type="entry name" value="Integrase_H2C2"/>
</dbReference>
<evidence type="ECO:0000259" key="1">
    <source>
        <dbReference type="PROSITE" id="PS50994"/>
    </source>
</evidence>
<sequence>MWLVQHESFETVGASFHGLEILLGEDKLVRVKTKLVYRDDLVGLRFPILLPGGHPIVSCLIRSIHLRFCHAGVQFVLNKLRKQFWILRGRREAKRIIASCTVCRRFKQKRAKAVPGTLLRDRVKDAMAFETTGVDLCGPLYLKSGEKVWIVLFTCAVYRCVHLELVTSLSTEAFLLALRCFIGRRGRPSTIWSDQGTNFVGANNLFDSLDWKQIKRDTAIQRIAWRFNPALAPWWGGFWERLIRTIKDLLKRILGRARLSYTELMTCVIDVEAVINQRPLTCITEDSEDLLPLTPAMFLCEISEVSVPDLDQLEKSELRGRYRHLARVREMLKERFRKEYLAELVHRGKLPTSRPVKPGNVVLIGSDNRKRLEWPVGKLWEFYPRGSEGG</sequence>
<dbReference type="PROSITE" id="PS50994">
    <property type="entry name" value="INTEGRASE"/>
    <property type="match status" value="1"/>
</dbReference>
<dbReference type="RefSeq" id="XP_024880770.1">
    <property type="nucleotide sequence ID" value="XM_025025002.1"/>
</dbReference>
<dbReference type="AlphaFoldDB" id="A0A6J1QJN6"/>
<dbReference type="InterPro" id="IPR012337">
    <property type="entry name" value="RNaseH-like_sf"/>
</dbReference>
<feature type="domain" description="Integrase catalytic" evidence="1">
    <location>
        <begin position="111"/>
        <end position="303"/>
    </location>
</feature>
<evidence type="ECO:0000313" key="2">
    <source>
        <dbReference type="Proteomes" id="UP000504618"/>
    </source>
</evidence>
<dbReference type="OrthoDB" id="5967017at2759"/>
<protein>
    <submittedName>
        <fullName evidence="3">Uncharacterized protein LOC112460357</fullName>
    </submittedName>
</protein>
<evidence type="ECO:0000313" key="3">
    <source>
        <dbReference type="RefSeq" id="XP_024880770.1"/>
    </source>
</evidence>
<dbReference type="Pfam" id="PF17921">
    <property type="entry name" value="Integrase_H2C2"/>
    <property type="match status" value="1"/>
</dbReference>
<reference evidence="3" key="1">
    <citation type="submission" date="2025-08" db="UniProtKB">
        <authorList>
            <consortium name="RefSeq"/>
        </authorList>
    </citation>
    <scope>IDENTIFICATION</scope>
    <source>
        <tissue evidence="3">Whole body</tissue>
    </source>
</reference>
<dbReference type="Proteomes" id="UP000504618">
    <property type="component" value="Unplaced"/>
</dbReference>
<dbReference type="PANTHER" id="PTHR47331">
    <property type="entry name" value="PHD-TYPE DOMAIN-CONTAINING PROTEIN"/>
    <property type="match status" value="1"/>
</dbReference>
<dbReference type="Gene3D" id="3.30.420.10">
    <property type="entry name" value="Ribonuclease H-like superfamily/Ribonuclease H"/>
    <property type="match status" value="1"/>
</dbReference>
<proteinExistence type="predicted"/>
<name>A0A6J1QJN6_9HYME</name>
<dbReference type="GeneID" id="112460357"/>